<protein>
    <submittedName>
        <fullName evidence="20">Diacylglycerol kinase</fullName>
    </submittedName>
</protein>
<feature type="binding site" evidence="17">
    <location>
        <position position="12"/>
    </location>
    <ligand>
        <name>ATP</name>
        <dbReference type="ChEBI" id="CHEBI:30616"/>
    </ligand>
</feature>
<dbReference type="GO" id="GO:0016301">
    <property type="term" value="F:kinase activity"/>
    <property type="evidence" value="ECO:0007669"/>
    <property type="project" value="UniProtKB-KW"/>
</dbReference>
<evidence type="ECO:0000313" key="21">
    <source>
        <dbReference type="Proteomes" id="UP000441717"/>
    </source>
</evidence>
<keyword evidence="13" id="KW-0594">Phospholipid biosynthesis</keyword>
<sequence>MPRGGFGRSLGYALAGLAHAWRTQANLRFHFGAALLVLLAAFMLGVPAGELSLLCLTIALVLVAEMFNTALEAVVDLYTRRYHPLARVAKDVAAGAVLLAAINAVVVGVLVFYPYLMALLHRISSAGGGIK</sequence>
<evidence type="ECO:0000256" key="16">
    <source>
        <dbReference type="PIRSR" id="PIRSR600829-2"/>
    </source>
</evidence>
<name>A0A6N7IMQ0_9FIRM</name>
<evidence type="ECO:0000256" key="11">
    <source>
        <dbReference type="ARBA" id="ARBA00023098"/>
    </source>
</evidence>
<dbReference type="Pfam" id="PF01219">
    <property type="entry name" value="DAGK_prokar"/>
    <property type="match status" value="1"/>
</dbReference>
<accession>A0A6N7IMQ0</accession>
<evidence type="ECO:0000313" key="20">
    <source>
        <dbReference type="EMBL" id="MQL51231.1"/>
    </source>
</evidence>
<keyword evidence="3" id="KW-1003">Cell membrane</keyword>
<evidence type="ECO:0000256" key="9">
    <source>
        <dbReference type="ARBA" id="ARBA00022840"/>
    </source>
</evidence>
<comment type="subcellular location">
    <subcellularLocation>
        <location evidence="1">Cell membrane</location>
        <topology evidence="1">Multi-pass membrane protein</topology>
    </subcellularLocation>
</comment>
<dbReference type="Gene3D" id="1.10.287.3610">
    <property type="match status" value="1"/>
</dbReference>
<comment type="similarity">
    <text evidence="2">Belongs to the bacterial diacylglycerol kinase family.</text>
</comment>
<gene>
    <name evidence="20" type="ORF">GFC01_02935</name>
</gene>
<keyword evidence="4" id="KW-0444">Lipid biosynthesis</keyword>
<dbReference type="EMBL" id="WHYR01000005">
    <property type="protein sequence ID" value="MQL51231.1"/>
    <property type="molecule type" value="Genomic_DNA"/>
</dbReference>
<dbReference type="PANTHER" id="PTHR34299">
    <property type="entry name" value="DIACYLGLYCEROL KINASE"/>
    <property type="match status" value="1"/>
</dbReference>
<keyword evidence="9 17" id="KW-0067">ATP-binding</keyword>
<feature type="binding site" evidence="16">
    <location>
        <position position="65"/>
    </location>
    <ligand>
        <name>substrate</name>
    </ligand>
</feature>
<dbReference type="InterPro" id="IPR036945">
    <property type="entry name" value="DAGK_sf"/>
</dbReference>
<evidence type="ECO:0000256" key="12">
    <source>
        <dbReference type="ARBA" id="ARBA00023136"/>
    </source>
</evidence>
<evidence type="ECO:0000256" key="5">
    <source>
        <dbReference type="ARBA" id="ARBA00022679"/>
    </source>
</evidence>
<proteinExistence type="inferred from homology"/>
<keyword evidence="6 19" id="KW-0812">Transmembrane</keyword>
<keyword evidence="21" id="KW-1185">Reference proteome</keyword>
<organism evidence="20 21">
    <name type="scientific">Desulfofundulus thermobenzoicus</name>
    <dbReference type="NCBI Taxonomy" id="29376"/>
    <lineage>
        <taxon>Bacteria</taxon>
        <taxon>Bacillati</taxon>
        <taxon>Bacillota</taxon>
        <taxon>Clostridia</taxon>
        <taxon>Eubacteriales</taxon>
        <taxon>Peptococcaceae</taxon>
        <taxon>Desulfofundulus</taxon>
    </lineage>
</organism>
<evidence type="ECO:0000256" key="4">
    <source>
        <dbReference type="ARBA" id="ARBA00022516"/>
    </source>
</evidence>
<evidence type="ECO:0000256" key="15">
    <source>
        <dbReference type="PIRSR" id="PIRSR600829-1"/>
    </source>
</evidence>
<dbReference type="InterPro" id="IPR033717">
    <property type="entry name" value="UDPK"/>
</dbReference>
<feature type="binding site" evidence="17">
    <location>
        <position position="72"/>
    </location>
    <ligand>
        <name>ATP</name>
        <dbReference type="ChEBI" id="CHEBI:30616"/>
    </ligand>
</feature>
<keyword evidence="11" id="KW-0443">Lipid metabolism</keyword>
<dbReference type="OrthoDB" id="9789934at2"/>
<feature type="active site" description="Proton acceptor" evidence="15">
    <location>
        <position position="65"/>
    </location>
</feature>
<evidence type="ECO:0000256" key="13">
    <source>
        <dbReference type="ARBA" id="ARBA00023209"/>
    </source>
</evidence>
<dbReference type="GO" id="GO:0005886">
    <property type="term" value="C:plasma membrane"/>
    <property type="evidence" value="ECO:0007669"/>
    <property type="project" value="UniProtKB-SubCell"/>
</dbReference>
<evidence type="ECO:0000256" key="2">
    <source>
        <dbReference type="ARBA" id="ARBA00005967"/>
    </source>
</evidence>
<dbReference type="CDD" id="cd14265">
    <property type="entry name" value="UDPK_IM_like"/>
    <property type="match status" value="1"/>
</dbReference>
<keyword evidence="8 20" id="KW-0418">Kinase</keyword>
<evidence type="ECO:0000256" key="10">
    <source>
        <dbReference type="ARBA" id="ARBA00022989"/>
    </source>
</evidence>
<comment type="cofactor">
    <cofactor evidence="18">
        <name>Mg(2+)</name>
        <dbReference type="ChEBI" id="CHEBI:18420"/>
    </cofactor>
    <text evidence="18">Mn(2+), Zn(2+), Cd(2+) and Co(2+) support activity to lesser extents.</text>
</comment>
<keyword evidence="5" id="KW-0808">Transferase</keyword>
<dbReference type="GO" id="GO:0008654">
    <property type="term" value="P:phospholipid biosynthetic process"/>
    <property type="evidence" value="ECO:0007669"/>
    <property type="project" value="UniProtKB-KW"/>
</dbReference>
<dbReference type="PANTHER" id="PTHR34299:SF1">
    <property type="entry name" value="DIACYLGLYCEROL KINASE"/>
    <property type="match status" value="1"/>
</dbReference>
<keyword evidence="18" id="KW-0460">Magnesium</keyword>
<evidence type="ECO:0000256" key="17">
    <source>
        <dbReference type="PIRSR" id="PIRSR600829-3"/>
    </source>
</evidence>
<keyword evidence="14" id="KW-1208">Phospholipid metabolism</keyword>
<reference evidence="20 21" key="1">
    <citation type="submission" date="2019-10" db="EMBL/GenBank/DDBJ databases">
        <title>Comparative genomics of sulfur disproportionating microorganisms.</title>
        <authorList>
            <person name="Ward L.M."/>
            <person name="Bertran E."/>
            <person name="Johnston D."/>
        </authorList>
    </citation>
    <scope>NUCLEOTIDE SEQUENCE [LARGE SCALE GENOMIC DNA]</scope>
    <source>
        <strain evidence="20 21">DSM 14055</strain>
    </source>
</reference>
<feature type="transmembrane region" description="Helical" evidence="19">
    <location>
        <begin position="27"/>
        <end position="45"/>
    </location>
</feature>
<evidence type="ECO:0000256" key="1">
    <source>
        <dbReference type="ARBA" id="ARBA00004651"/>
    </source>
</evidence>
<feature type="binding site" evidence="17">
    <location>
        <begin position="90"/>
        <end position="91"/>
    </location>
    <ligand>
        <name>ATP</name>
        <dbReference type="ChEBI" id="CHEBI:30616"/>
    </ligand>
</feature>
<keyword evidence="10 19" id="KW-1133">Transmembrane helix</keyword>
<evidence type="ECO:0000256" key="7">
    <source>
        <dbReference type="ARBA" id="ARBA00022741"/>
    </source>
</evidence>
<evidence type="ECO:0000256" key="6">
    <source>
        <dbReference type="ARBA" id="ARBA00022692"/>
    </source>
</evidence>
<feature type="transmembrane region" description="Helical" evidence="19">
    <location>
        <begin position="92"/>
        <end position="116"/>
    </location>
</feature>
<dbReference type="InterPro" id="IPR000829">
    <property type="entry name" value="DAGK"/>
</dbReference>
<dbReference type="Proteomes" id="UP000441717">
    <property type="component" value="Unassembled WGS sequence"/>
</dbReference>
<evidence type="ECO:0000256" key="3">
    <source>
        <dbReference type="ARBA" id="ARBA00022475"/>
    </source>
</evidence>
<feature type="transmembrane region" description="Helical" evidence="19">
    <location>
        <begin position="51"/>
        <end position="71"/>
    </location>
</feature>
<comment type="caution">
    <text evidence="20">The sequence shown here is derived from an EMBL/GenBank/DDBJ whole genome shotgun (WGS) entry which is preliminary data.</text>
</comment>
<evidence type="ECO:0000256" key="14">
    <source>
        <dbReference type="ARBA" id="ARBA00023264"/>
    </source>
</evidence>
<evidence type="ECO:0000256" key="19">
    <source>
        <dbReference type="SAM" id="Phobius"/>
    </source>
</evidence>
<keyword evidence="12 19" id="KW-0472">Membrane</keyword>
<dbReference type="GO" id="GO:0046872">
    <property type="term" value="F:metal ion binding"/>
    <property type="evidence" value="ECO:0007669"/>
    <property type="project" value="UniProtKB-KW"/>
</dbReference>
<dbReference type="GO" id="GO:0005524">
    <property type="term" value="F:ATP binding"/>
    <property type="evidence" value="ECO:0007669"/>
    <property type="project" value="UniProtKB-KW"/>
</dbReference>
<feature type="binding site" evidence="18">
    <location>
        <position position="72"/>
    </location>
    <ligand>
        <name>a divalent metal cation</name>
        <dbReference type="ChEBI" id="CHEBI:60240"/>
    </ligand>
</feature>
<evidence type="ECO:0000256" key="8">
    <source>
        <dbReference type="ARBA" id="ARBA00022777"/>
    </source>
</evidence>
<dbReference type="RefSeq" id="WP_152945158.1">
    <property type="nucleotide sequence ID" value="NZ_WHYR01000005.1"/>
</dbReference>
<keyword evidence="7 17" id="KW-0547">Nucleotide-binding</keyword>
<keyword evidence="18" id="KW-0479">Metal-binding</keyword>
<dbReference type="AlphaFoldDB" id="A0A6N7IMQ0"/>
<evidence type="ECO:0000256" key="18">
    <source>
        <dbReference type="PIRSR" id="PIRSR600829-4"/>
    </source>
</evidence>